<evidence type="ECO:0000313" key="2">
    <source>
        <dbReference type="Proteomes" id="UP001144978"/>
    </source>
</evidence>
<dbReference type="EMBL" id="JANSHE010004624">
    <property type="protein sequence ID" value="KAJ2975974.1"/>
    <property type="molecule type" value="Genomic_DNA"/>
</dbReference>
<accession>A0ACC1NA64</accession>
<dbReference type="Proteomes" id="UP001144978">
    <property type="component" value="Unassembled WGS sequence"/>
</dbReference>
<evidence type="ECO:0000313" key="1">
    <source>
        <dbReference type="EMBL" id="KAJ2975974.1"/>
    </source>
</evidence>
<comment type="caution">
    <text evidence="1">The sequence shown here is derived from an EMBL/GenBank/DDBJ whole genome shotgun (WGS) entry which is preliminary data.</text>
</comment>
<keyword evidence="2" id="KW-1185">Reference proteome</keyword>
<name>A0ACC1NA64_9APHY</name>
<reference evidence="1" key="1">
    <citation type="submission" date="2022-08" db="EMBL/GenBank/DDBJ databases">
        <title>Genome Sequence of Pycnoporus sanguineus.</title>
        <authorList>
            <person name="Buettner E."/>
        </authorList>
    </citation>
    <scope>NUCLEOTIDE SEQUENCE</scope>
    <source>
        <strain evidence="1">CG-C14</strain>
    </source>
</reference>
<sequence>MLQLPTDTELYVDDTQLIAFNGGSSFLSATYISDKTAAELSPLVPLLYDRTYGAVSLPGIQLTYHFYGTVVQHLSVKLYVLTAFADPLTGNAIDIVGLVLPWTAGNLSKADIQVDNQVLGTTWLAPNITAPQLNVTYYSLEPSRLDIKNHTLTITVMEASSDNPWLIDYVRVANVQYPASGTSTALSEYDVATSSSIVSSTPSNSTAPAPAGAVSGSSFPLIPVIGGMVGGVVILAILFALLFFLWRRSYACERSRTSKVKGG</sequence>
<gene>
    <name evidence="1" type="ORF">NUW54_g11645</name>
</gene>
<proteinExistence type="predicted"/>
<organism evidence="1 2">
    <name type="scientific">Trametes sanguinea</name>
    <dbReference type="NCBI Taxonomy" id="158606"/>
    <lineage>
        <taxon>Eukaryota</taxon>
        <taxon>Fungi</taxon>
        <taxon>Dikarya</taxon>
        <taxon>Basidiomycota</taxon>
        <taxon>Agaricomycotina</taxon>
        <taxon>Agaricomycetes</taxon>
        <taxon>Polyporales</taxon>
        <taxon>Polyporaceae</taxon>
        <taxon>Trametes</taxon>
    </lineage>
</organism>
<protein>
    <submittedName>
        <fullName evidence="1">Uncharacterized protein</fullName>
    </submittedName>
</protein>